<comment type="caution">
    <text evidence="1">The sequence shown here is derived from an EMBL/GenBank/DDBJ whole genome shotgun (WGS) entry which is preliminary data.</text>
</comment>
<name>A0ABP8HEY2_9ACTN</name>
<dbReference type="Pfam" id="PF19450">
    <property type="entry name" value="DUF5988"/>
    <property type="match status" value="1"/>
</dbReference>
<evidence type="ECO:0000313" key="2">
    <source>
        <dbReference type="Proteomes" id="UP001501115"/>
    </source>
</evidence>
<keyword evidence="2" id="KW-1185">Reference proteome</keyword>
<dbReference type="EMBL" id="BAABET010000014">
    <property type="protein sequence ID" value="GAA4337999.1"/>
    <property type="molecule type" value="Genomic_DNA"/>
</dbReference>
<dbReference type="Proteomes" id="UP001501115">
    <property type="component" value="Unassembled WGS sequence"/>
</dbReference>
<dbReference type="RefSeq" id="WP_345665957.1">
    <property type="nucleotide sequence ID" value="NZ_BAABET010000014.1"/>
</dbReference>
<organism evidence="1 2">
    <name type="scientific">Streptomyces venetus</name>
    <dbReference type="NCBI Taxonomy" id="1701086"/>
    <lineage>
        <taxon>Bacteria</taxon>
        <taxon>Bacillati</taxon>
        <taxon>Actinomycetota</taxon>
        <taxon>Actinomycetes</taxon>
        <taxon>Kitasatosporales</taxon>
        <taxon>Streptomycetaceae</taxon>
        <taxon>Streptomyces</taxon>
    </lineage>
</organism>
<proteinExistence type="predicted"/>
<accession>A0ABP8HEY2</accession>
<evidence type="ECO:0000313" key="1">
    <source>
        <dbReference type="EMBL" id="GAA4337999.1"/>
    </source>
</evidence>
<protein>
    <submittedName>
        <fullName evidence="1">Uncharacterized protein</fullName>
    </submittedName>
</protein>
<gene>
    <name evidence="1" type="ORF">GCM10023086_72150</name>
</gene>
<dbReference type="InterPro" id="IPR046030">
    <property type="entry name" value="DUF5988"/>
</dbReference>
<reference evidence="2" key="1">
    <citation type="journal article" date="2019" name="Int. J. Syst. Evol. Microbiol.">
        <title>The Global Catalogue of Microorganisms (GCM) 10K type strain sequencing project: providing services to taxonomists for standard genome sequencing and annotation.</title>
        <authorList>
            <consortium name="The Broad Institute Genomics Platform"/>
            <consortium name="The Broad Institute Genome Sequencing Center for Infectious Disease"/>
            <person name="Wu L."/>
            <person name="Ma J."/>
        </authorList>
    </citation>
    <scope>NUCLEOTIDE SEQUENCE [LARGE SCALE GENOMIC DNA]</scope>
    <source>
        <strain evidence="2">JCM 31290</strain>
    </source>
</reference>
<sequence>MSVAQPNVVLRGCPSSYLAEDERVRHVPDPGDRLKFYLGNRYEHFVPTSEWEVHDGVRLRVFVWTGATRPAE</sequence>